<dbReference type="Gene3D" id="3.30.450.20">
    <property type="entry name" value="PAS domain"/>
    <property type="match status" value="5"/>
</dbReference>
<dbReference type="SUPFAM" id="SSF55073">
    <property type="entry name" value="Nucleotide cyclase"/>
    <property type="match status" value="1"/>
</dbReference>
<keyword evidence="1" id="KW-0472">Membrane</keyword>
<dbReference type="InterPro" id="IPR013655">
    <property type="entry name" value="PAS_fold_3"/>
</dbReference>
<dbReference type="Pfam" id="PF00563">
    <property type="entry name" value="EAL"/>
    <property type="match status" value="1"/>
</dbReference>
<keyword evidence="1" id="KW-1133">Transmembrane helix</keyword>
<dbReference type="FunFam" id="3.30.70.270:FF:000001">
    <property type="entry name" value="Diguanylate cyclase domain protein"/>
    <property type="match status" value="1"/>
</dbReference>
<feature type="domain" description="PAS" evidence="2">
    <location>
        <begin position="307"/>
        <end position="348"/>
    </location>
</feature>
<dbReference type="InterPro" id="IPR043128">
    <property type="entry name" value="Rev_trsase/Diguanyl_cyclase"/>
</dbReference>
<dbReference type="EMBL" id="CZQC01000050">
    <property type="protein sequence ID" value="CUS41715.1"/>
    <property type="molecule type" value="Genomic_DNA"/>
</dbReference>
<feature type="domain" description="PAC" evidence="3">
    <location>
        <begin position="642"/>
        <end position="695"/>
    </location>
</feature>
<dbReference type="InterPro" id="IPR000700">
    <property type="entry name" value="PAS-assoc_C"/>
</dbReference>
<keyword evidence="1" id="KW-0812">Transmembrane</keyword>
<reference evidence="6" key="1">
    <citation type="submission" date="2015-10" db="EMBL/GenBank/DDBJ databases">
        <authorList>
            <person name="Gilbert D.G."/>
        </authorList>
    </citation>
    <scope>NUCLEOTIDE SEQUENCE</scope>
</reference>
<dbReference type="PROSITE" id="PS50112">
    <property type="entry name" value="PAS"/>
    <property type="match status" value="4"/>
</dbReference>
<evidence type="ECO:0000259" key="4">
    <source>
        <dbReference type="PROSITE" id="PS50883"/>
    </source>
</evidence>
<dbReference type="CDD" id="cd01949">
    <property type="entry name" value="GGDEF"/>
    <property type="match status" value="1"/>
</dbReference>
<evidence type="ECO:0000259" key="2">
    <source>
        <dbReference type="PROSITE" id="PS50112"/>
    </source>
</evidence>
<feature type="domain" description="PAS" evidence="2">
    <location>
        <begin position="562"/>
        <end position="630"/>
    </location>
</feature>
<dbReference type="InterPro" id="IPR013767">
    <property type="entry name" value="PAS_fold"/>
</dbReference>
<evidence type="ECO:0000259" key="5">
    <source>
        <dbReference type="PROSITE" id="PS50887"/>
    </source>
</evidence>
<dbReference type="SUPFAM" id="SSF141868">
    <property type="entry name" value="EAL domain-like"/>
    <property type="match status" value="1"/>
</dbReference>
<dbReference type="SMART" id="SM00091">
    <property type="entry name" value="PAS"/>
    <property type="match status" value="4"/>
</dbReference>
<dbReference type="InterPro" id="IPR029787">
    <property type="entry name" value="Nucleotide_cyclase"/>
</dbReference>
<feature type="domain" description="PAS" evidence="2">
    <location>
        <begin position="696"/>
        <end position="770"/>
    </location>
</feature>
<feature type="domain" description="PAS" evidence="2">
    <location>
        <begin position="829"/>
        <end position="875"/>
    </location>
</feature>
<dbReference type="Pfam" id="PF08447">
    <property type="entry name" value="PAS_3"/>
    <property type="match status" value="1"/>
</dbReference>
<dbReference type="NCBIfam" id="TIGR00229">
    <property type="entry name" value="sensory_box"/>
    <property type="match status" value="4"/>
</dbReference>
<dbReference type="InterPro" id="IPR000014">
    <property type="entry name" value="PAS"/>
</dbReference>
<organism evidence="6">
    <name type="scientific">hydrothermal vent metagenome</name>
    <dbReference type="NCBI Taxonomy" id="652676"/>
    <lineage>
        <taxon>unclassified sequences</taxon>
        <taxon>metagenomes</taxon>
        <taxon>ecological metagenomes</taxon>
    </lineage>
</organism>
<evidence type="ECO:0000256" key="1">
    <source>
        <dbReference type="SAM" id="Phobius"/>
    </source>
</evidence>
<dbReference type="NCBIfam" id="TIGR00254">
    <property type="entry name" value="GGDEF"/>
    <property type="match status" value="1"/>
</dbReference>
<gene>
    <name evidence="6" type="ORF">MGWOODY_Tha2234</name>
</gene>
<dbReference type="Pfam" id="PF00989">
    <property type="entry name" value="PAS"/>
    <property type="match status" value="2"/>
</dbReference>
<dbReference type="Gene3D" id="3.30.70.270">
    <property type="match status" value="1"/>
</dbReference>
<accession>A0A160TBG0</accession>
<dbReference type="InterPro" id="IPR035965">
    <property type="entry name" value="PAS-like_dom_sf"/>
</dbReference>
<evidence type="ECO:0000259" key="3">
    <source>
        <dbReference type="PROSITE" id="PS50113"/>
    </source>
</evidence>
<dbReference type="CDD" id="cd00130">
    <property type="entry name" value="PAS"/>
    <property type="match status" value="3"/>
</dbReference>
<dbReference type="InterPro" id="IPR001633">
    <property type="entry name" value="EAL_dom"/>
</dbReference>
<feature type="domain" description="PAC" evidence="3">
    <location>
        <begin position="780"/>
        <end position="832"/>
    </location>
</feature>
<dbReference type="PANTHER" id="PTHR44757">
    <property type="entry name" value="DIGUANYLATE CYCLASE DGCP"/>
    <property type="match status" value="1"/>
</dbReference>
<dbReference type="PROSITE" id="PS50887">
    <property type="entry name" value="GGDEF"/>
    <property type="match status" value="1"/>
</dbReference>
<dbReference type="Pfam" id="PF00990">
    <property type="entry name" value="GGDEF"/>
    <property type="match status" value="1"/>
</dbReference>
<feature type="transmembrane region" description="Helical" evidence="1">
    <location>
        <begin position="273"/>
        <end position="290"/>
    </location>
</feature>
<dbReference type="PANTHER" id="PTHR44757:SF2">
    <property type="entry name" value="BIOFILM ARCHITECTURE MAINTENANCE PROTEIN MBAA"/>
    <property type="match status" value="1"/>
</dbReference>
<evidence type="ECO:0000313" key="6">
    <source>
        <dbReference type="EMBL" id="CUS41715.1"/>
    </source>
</evidence>
<dbReference type="InterPro" id="IPR052155">
    <property type="entry name" value="Biofilm_reg_signaling"/>
</dbReference>
<dbReference type="InterPro" id="IPR001610">
    <property type="entry name" value="PAC"/>
</dbReference>
<dbReference type="SMART" id="SM00052">
    <property type="entry name" value="EAL"/>
    <property type="match status" value="1"/>
</dbReference>
<dbReference type="SMART" id="SM00086">
    <property type="entry name" value="PAC"/>
    <property type="match status" value="5"/>
</dbReference>
<dbReference type="SMART" id="SM00267">
    <property type="entry name" value="GGDEF"/>
    <property type="match status" value="1"/>
</dbReference>
<feature type="transmembrane region" description="Helical" evidence="1">
    <location>
        <begin position="23"/>
        <end position="42"/>
    </location>
</feature>
<proteinExistence type="predicted"/>
<dbReference type="FunFam" id="3.20.20.450:FF:000001">
    <property type="entry name" value="Cyclic di-GMP phosphodiesterase yahA"/>
    <property type="match status" value="1"/>
</dbReference>
<dbReference type="InterPro" id="IPR035919">
    <property type="entry name" value="EAL_sf"/>
</dbReference>
<dbReference type="Pfam" id="PF13426">
    <property type="entry name" value="PAS_9"/>
    <property type="match status" value="1"/>
</dbReference>
<protein>
    <submittedName>
        <fullName evidence="6">Diguanylate cyclase/phosphodiesterase (GGDEF &amp; EAL domains) with PAS/PAC sensor(S)</fullName>
    </submittedName>
</protein>
<sequence>MLSSIHDVTENEQNLSTSTSVNLPLFLLSFIFLAVVLGFNAFQQWQEDERRFVEDVHRTLDNYAMQAGLLTRAGLHANNTLARSYSGFLEQCITSPATVDKDELWGHISAAIFNATGFFLTSTSGDLLFQYGQLMGDNEIQDIDEHLSRADYKSTVFSLRYGHMGGYYIATPFKSASSEYILISRRSYSNLSDIIYNGRFPGFEMLLVERDSNKVSIREKYFASTGSRPVLTADEQANIIYSTPVPATSWNVAALPVQGYENQQLWARLRNPLIFLIVFGLILVGLWHFLRHQERQVAHLRAQRRYIERRADRALKSIDEALISTDVLGTINYVNPKAVDMLGYQSREDIIGRQLGDLWSDQQALWNRGLDIEELNTLQDSGRQLNLIQKGEARILEQSYHPLYEYNKITGIVWLLRDVTEAVKAKSALEESRTRYKALFEEAGIAHCLLGLKDFTNDVLNIDIIDVNEAALQLADASDRFELEKHYANHTDDFKPLLTALQHARDLKLTNTEFEMTLHTMSGELRHIWANLSLRSGADGQALMTLVDVTDRKNATEQIRERESFWAHVMDSMPDLVYVIDLDDTMHQHIAFKNRAISEILGYPDTPEFTERNWMSFADPEEVPHLHKALMHIHGMQPGSTREGTARFLHADGSIRILKFRDSPFDTKENGEIVRYVGTIRDVTEDVEKQEQIVESERRYRLLAENMKDIVWATDAELNFNFVSTSVTRVLGYQPDELLREGVSAIFTKADIRSLFKTMRHHVQLAIRNPAGTQRRNAMIRQDMVATSKTGSEIKLELQASLLWNDNGELQGMLGICRDVTESRRIEQELQLAAEVFENSNEAILITDRQLRIANTNKSFTHITGYSQQEVIGQTPDFLISSERHNTDFFEQIGESLVVDGYWQGEIFYKRVNNDIRTGWAGVSAIRDHNHEVQSLIIIMSDITERKVIEERIHRLAYFDPLTGLPNRSQMHERLESMLASAREREGSVALLFIDLDRFKPINDSMGHPAGDQVLKQVALRLSNCVKKQDMVCRMGGDEFTIAVGEQSDNEAAADTAVRIGERILHALNRPFLLGQREVFISASVGIGIYPNDGGSVIELLKNADMAMYHAKDMGRNNVQFFNASMNKKAVQLLELENDLRHVLARQELELYFQPQYDAASASPVGVEALLRWNHPSKGMIAPGVFIPIIEDTGLIVPIGQWVLEQACLQFADWKEKYNIALERVAVNVSARQFKQDNFLELVKDAIFKSGLHPRQLELELTESILMDDVAHTLETLNGLRRLGVKTAIDDFGTGYSSLNYLKQFPVDTLKIDRSFIQNLPANTDDAQITRTIIAMGHNLGMGIIAEGVETSEQLEFLVKAKCEEVQGFFFSKPIPERELLEMFEIEVDQSAT</sequence>
<dbReference type="InterPro" id="IPR000160">
    <property type="entry name" value="GGDEF_dom"/>
</dbReference>
<name>A0A160TBG0_9ZZZZ</name>
<dbReference type="PROSITE" id="PS50113">
    <property type="entry name" value="PAC"/>
    <property type="match status" value="3"/>
</dbReference>
<dbReference type="GO" id="GO:0006355">
    <property type="term" value="P:regulation of DNA-templated transcription"/>
    <property type="evidence" value="ECO:0007669"/>
    <property type="project" value="InterPro"/>
</dbReference>
<dbReference type="Gene3D" id="3.20.20.450">
    <property type="entry name" value="EAL domain"/>
    <property type="match status" value="1"/>
</dbReference>
<feature type="domain" description="EAL" evidence="4">
    <location>
        <begin position="1133"/>
        <end position="1388"/>
    </location>
</feature>
<dbReference type="CDD" id="cd01948">
    <property type="entry name" value="EAL"/>
    <property type="match status" value="1"/>
</dbReference>
<dbReference type="PROSITE" id="PS50883">
    <property type="entry name" value="EAL"/>
    <property type="match status" value="1"/>
</dbReference>
<feature type="domain" description="GGDEF" evidence="5">
    <location>
        <begin position="987"/>
        <end position="1124"/>
    </location>
</feature>
<dbReference type="SUPFAM" id="SSF55785">
    <property type="entry name" value="PYP-like sensor domain (PAS domain)"/>
    <property type="match status" value="5"/>
</dbReference>
<feature type="domain" description="PAC" evidence="3">
    <location>
        <begin position="903"/>
        <end position="955"/>
    </location>
</feature>